<feature type="transmembrane region" description="Helical" evidence="1">
    <location>
        <begin position="462"/>
        <end position="481"/>
    </location>
</feature>
<dbReference type="Proteomes" id="UP000198318">
    <property type="component" value="Unassembled WGS sequence"/>
</dbReference>
<dbReference type="Pfam" id="PF00144">
    <property type="entry name" value="Beta-lactamase"/>
    <property type="match status" value="1"/>
</dbReference>
<evidence type="ECO:0000313" key="4">
    <source>
        <dbReference type="EMBL" id="SNT23388.1"/>
    </source>
</evidence>
<feature type="chain" id="PRO_5039363393" evidence="2">
    <location>
        <begin position="29"/>
        <end position="491"/>
    </location>
</feature>
<dbReference type="Gene3D" id="3.40.710.10">
    <property type="entry name" value="DD-peptidase/beta-lactamase superfamily"/>
    <property type="match status" value="1"/>
</dbReference>
<gene>
    <name evidence="4" type="ORF">SAMN05443665_102038</name>
</gene>
<reference evidence="4 5" key="1">
    <citation type="submission" date="2017-06" db="EMBL/GenBank/DDBJ databases">
        <authorList>
            <person name="Kim H.J."/>
            <person name="Triplett B.A."/>
        </authorList>
    </citation>
    <scope>NUCLEOTIDE SEQUENCE [LARGE SCALE GENOMIC DNA]</scope>
    <source>
        <strain evidence="4 5">DSM 44715</strain>
    </source>
</reference>
<evidence type="ECO:0000313" key="5">
    <source>
        <dbReference type="Proteomes" id="UP000198318"/>
    </source>
</evidence>
<dbReference type="PANTHER" id="PTHR46825:SF8">
    <property type="entry name" value="BETA-LACTAMASE-RELATED"/>
    <property type="match status" value="1"/>
</dbReference>
<feature type="transmembrane region" description="Helical" evidence="1">
    <location>
        <begin position="387"/>
        <end position="412"/>
    </location>
</feature>
<keyword evidence="1" id="KW-0812">Transmembrane</keyword>
<sequence length="491" mass="50353">MRSRLRRAAAGLAALLLCSLALTPIAPAEARADPYGDIDAFVRDRMKAARVPGLSYAVVGPGGPVHQRWWGTDGRGDPVTAETPFLWGSVAKPVTATAVMALVESGRLGLDDRVAEHLPGFRFGGAAHASKVTIRHLLTQTAGLPASATAEVADCLDAGCPRPAGRLRALDGVEPLGPPGTAYAYTSANYLVLTAVVEAVTGRRYADFLREAVLAPAGMAGTIADAASARERRLAPGHQLLWGVPAATADGVDDSGAGYGYLGGDLGDLAAFAAFQLRGAPGVLSPASVRLMRREGTLQPAGAGTGYGLGWRVGGLDAPLDRAVWHTGGTPGFSALMFLLPERNLALVLQQNMYGLLQDGAVMHIGFGAARMLAGGRPGPAPSAAPYYLAAGATTALAAALVLAAGRAAWLLRRPASTATGPRAAAATAAWILAGALPWIAAVPLMRMGLRQVWTWVPDATAALGAAATAGAATAALRLALALRSRRRRTG</sequence>
<feature type="signal peptide" evidence="2">
    <location>
        <begin position="1"/>
        <end position="28"/>
    </location>
</feature>
<dbReference type="EMBL" id="FZOR01000020">
    <property type="protein sequence ID" value="SNT23388.1"/>
    <property type="molecule type" value="Genomic_DNA"/>
</dbReference>
<keyword evidence="5" id="KW-1185">Reference proteome</keyword>
<feature type="transmembrane region" description="Helical" evidence="1">
    <location>
        <begin position="424"/>
        <end position="442"/>
    </location>
</feature>
<accession>A0A239L0G0</accession>
<protein>
    <submittedName>
        <fullName evidence="4">CubicO group peptidase, beta-lactamase class C family</fullName>
    </submittedName>
</protein>
<dbReference type="InterPro" id="IPR001466">
    <property type="entry name" value="Beta-lactam-related"/>
</dbReference>
<organism evidence="4 5">
    <name type="scientific">Actinomadura meyerae</name>
    <dbReference type="NCBI Taxonomy" id="240840"/>
    <lineage>
        <taxon>Bacteria</taxon>
        <taxon>Bacillati</taxon>
        <taxon>Actinomycetota</taxon>
        <taxon>Actinomycetes</taxon>
        <taxon>Streptosporangiales</taxon>
        <taxon>Thermomonosporaceae</taxon>
        <taxon>Actinomadura</taxon>
    </lineage>
</organism>
<proteinExistence type="predicted"/>
<name>A0A239L0G0_9ACTN</name>
<dbReference type="OrthoDB" id="3174977at2"/>
<dbReference type="InterPro" id="IPR012338">
    <property type="entry name" value="Beta-lactam/transpept-like"/>
</dbReference>
<dbReference type="RefSeq" id="WP_089327757.1">
    <property type="nucleotide sequence ID" value="NZ_FZOR01000020.1"/>
</dbReference>
<dbReference type="SUPFAM" id="SSF56601">
    <property type="entry name" value="beta-lactamase/transpeptidase-like"/>
    <property type="match status" value="1"/>
</dbReference>
<feature type="domain" description="Beta-lactamase-related" evidence="3">
    <location>
        <begin position="38"/>
        <end position="352"/>
    </location>
</feature>
<keyword evidence="1" id="KW-0472">Membrane</keyword>
<dbReference type="InterPro" id="IPR050491">
    <property type="entry name" value="AmpC-like"/>
</dbReference>
<keyword evidence="1" id="KW-1133">Transmembrane helix</keyword>
<dbReference type="AlphaFoldDB" id="A0A239L0G0"/>
<keyword evidence="2" id="KW-0732">Signal</keyword>
<evidence type="ECO:0000256" key="2">
    <source>
        <dbReference type="SAM" id="SignalP"/>
    </source>
</evidence>
<evidence type="ECO:0000259" key="3">
    <source>
        <dbReference type="Pfam" id="PF00144"/>
    </source>
</evidence>
<evidence type="ECO:0000256" key="1">
    <source>
        <dbReference type="SAM" id="Phobius"/>
    </source>
</evidence>
<dbReference type="PANTHER" id="PTHR46825">
    <property type="entry name" value="D-ALANYL-D-ALANINE-CARBOXYPEPTIDASE/ENDOPEPTIDASE AMPH"/>
    <property type="match status" value="1"/>
</dbReference>